<dbReference type="EMBL" id="JBHFEH010000016">
    <property type="protein sequence ID" value="KAL2054283.1"/>
    <property type="molecule type" value="Genomic_DNA"/>
</dbReference>
<evidence type="ECO:0000313" key="4">
    <source>
        <dbReference type="Proteomes" id="UP001590951"/>
    </source>
</evidence>
<evidence type="ECO:0000313" key="3">
    <source>
        <dbReference type="EMBL" id="KAL2054283.1"/>
    </source>
</evidence>
<evidence type="ECO:0000259" key="2">
    <source>
        <dbReference type="PROSITE" id="PS50011"/>
    </source>
</evidence>
<dbReference type="SUPFAM" id="SSF56112">
    <property type="entry name" value="Protein kinase-like (PK-like)"/>
    <property type="match status" value="1"/>
</dbReference>
<proteinExistence type="predicted"/>
<dbReference type="Proteomes" id="UP001590951">
    <property type="component" value="Unassembled WGS sequence"/>
</dbReference>
<dbReference type="CDD" id="cd00180">
    <property type="entry name" value="PKc"/>
    <property type="match status" value="1"/>
</dbReference>
<organism evidence="3 4">
    <name type="scientific">Lepraria finkii</name>
    <dbReference type="NCBI Taxonomy" id="1340010"/>
    <lineage>
        <taxon>Eukaryota</taxon>
        <taxon>Fungi</taxon>
        <taxon>Dikarya</taxon>
        <taxon>Ascomycota</taxon>
        <taxon>Pezizomycotina</taxon>
        <taxon>Lecanoromycetes</taxon>
        <taxon>OSLEUM clade</taxon>
        <taxon>Lecanoromycetidae</taxon>
        <taxon>Lecanorales</taxon>
        <taxon>Lecanorineae</taxon>
        <taxon>Stereocaulaceae</taxon>
        <taxon>Lepraria</taxon>
    </lineage>
</organism>
<feature type="region of interest" description="Disordered" evidence="1">
    <location>
        <begin position="818"/>
        <end position="837"/>
    </location>
</feature>
<protein>
    <recommendedName>
        <fullName evidence="2">Protein kinase domain-containing protein</fullName>
    </recommendedName>
</protein>
<gene>
    <name evidence="3" type="ORF">ABVK25_005424</name>
</gene>
<dbReference type="SMART" id="SM00220">
    <property type="entry name" value="S_TKc"/>
    <property type="match status" value="1"/>
</dbReference>
<reference evidence="3 4" key="1">
    <citation type="submission" date="2024-09" db="EMBL/GenBank/DDBJ databases">
        <title>Rethinking Asexuality: The Enigmatic Case of Functional Sexual Genes in Lepraria (Stereocaulaceae).</title>
        <authorList>
            <person name="Doellman M."/>
            <person name="Sun Y."/>
            <person name="Barcenas-Pena A."/>
            <person name="Lumbsch H.T."/>
            <person name="Grewe F."/>
        </authorList>
    </citation>
    <scope>NUCLEOTIDE SEQUENCE [LARGE SCALE GENOMIC DNA]</scope>
    <source>
        <strain evidence="3 4">Grewe 0041</strain>
    </source>
</reference>
<comment type="caution">
    <text evidence="3">The sequence shown here is derived from an EMBL/GenBank/DDBJ whole genome shotgun (WGS) entry which is preliminary data.</text>
</comment>
<feature type="domain" description="Protein kinase" evidence="2">
    <location>
        <begin position="195"/>
        <end position="540"/>
    </location>
</feature>
<dbReference type="InterPro" id="IPR011009">
    <property type="entry name" value="Kinase-like_dom_sf"/>
</dbReference>
<keyword evidence="4" id="KW-1185">Reference proteome</keyword>
<sequence length="906" mass="104983">MDTYRAVHGPPAGCVTWPYLCEILQVAQPRIDLEKPLVDQLQEREQLLFFPQGAVKKIFRSKSEREPVKEILGCRCDRCKRCKSPKNSELEEVASRILKESTILLAILIYIGHGYLIRYFGSNDRIKDTSPDAVTAVLKAKDNIERSQRMLRVDDEPGVETFCLLYHSARNLFHPPIFSLGGPTTRFGNTYRMPFLEDLPHAHGQSGKVRKFNIHEDYLDQQIKDKDWYTTQTQYKFARKILKKETTREIDWKIEQENLRIFTQQRHENIVQALWFYEWREHVNFVFPFIEGTLESLMKGNWEGPVKDYAESRKSPNNWLWIQMVRVAEALKVIHNPQSSIFKQNDRRAVGFHFDLKPANILVTEKGILKISDFGLSLIKKVSPGSTSYGFFRGGAPRYQAPEVSPVHLLGTQTSISTYALAKEDVSDEVRNKYDIWSYACIVLEIMIYLFEEEGKKKLKEWEEQMNAESPGCAFHYNGKLKKSVENAIQQAGGHATACSDKFAYDAWASDVTSYIRMMFDFRPASRPSSTEVFDKLSSLQTEYEERPGDEIGQELMMNARQEYPKDKFDQVYWCTDSGNRSFIKMEGVSFIWPEEPDEIFQCRFNIWLSKKDKHYVVARSFFRHTRTWTNKQTLFDAHFLPLHAYANDKLKVEYDRSCMIIDKDGPIIYRFQSKADLNSFQGALLHHQVLYESSRPIQSVSLQGKRTPRIDPKQSHGFCVQIWMDLPTSQQAEDSTSSYQTSSHINHGTRKICSSTANANAGPASPNYRIMIFLPKEFINIPLRHGLPKLSYGRAGTNQEMRVKYATSTTIKIASPREESHKVFDSSRTKSDPKEKLQDLVPAIPLSPEVFQQADIKTDFVELHFEDPAVTQEFANFIKNHHVLQRYWKRCLNEIEDERKRASRT</sequence>
<accession>A0ABR4B8V3</accession>
<dbReference type="PANTHER" id="PTHR44305">
    <property type="entry name" value="SI:DKEY-192D15.2-RELATED"/>
    <property type="match status" value="1"/>
</dbReference>
<dbReference type="InterPro" id="IPR053083">
    <property type="entry name" value="TF_kinase-domain_protein"/>
</dbReference>
<dbReference type="Gene3D" id="1.10.510.10">
    <property type="entry name" value="Transferase(Phosphotransferase) domain 1"/>
    <property type="match status" value="1"/>
</dbReference>
<dbReference type="InterPro" id="IPR000719">
    <property type="entry name" value="Prot_kinase_dom"/>
</dbReference>
<dbReference type="Pfam" id="PF00069">
    <property type="entry name" value="Pkinase"/>
    <property type="match status" value="1"/>
</dbReference>
<evidence type="ECO:0000256" key="1">
    <source>
        <dbReference type="SAM" id="MobiDB-lite"/>
    </source>
</evidence>
<dbReference type="PROSITE" id="PS50011">
    <property type="entry name" value="PROTEIN_KINASE_DOM"/>
    <property type="match status" value="1"/>
</dbReference>
<name>A0ABR4B8V3_9LECA</name>